<feature type="transmembrane region" description="Helical" evidence="9">
    <location>
        <begin position="208"/>
        <end position="226"/>
    </location>
</feature>
<dbReference type="EMBL" id="FNEI01000012">
    <property type="protein sequence ID" value="SDJ54107.1"/>
    <property type="molecule type" value="Genomic_DNA"/>
</dbReference>
<evidence type="ECO:0000313" key="12">
    <source>
        <dbReference type="Proteomes" id="UP000182130"/>
    </source>
</evidence>
<evidence type="ECO:0000256" key="4">
    <source>
        <dbReference type="ARBA" id="ARBA00022475"/>
    </source>
</evidence>
<protein>
    <recommendedName>
        <fullName evidence="9">Transport permease protein</fullName>
    </recommendedName>
</protein>
<dbReference type="STRING" id="1045773.SAMN05216555_11225"/>
<feature type="transmembrane region" description="Helical" evidence="9">
    <location>
        <begin position="174"/>
        <end position="196"/>
    </location>
</feature>
<reference evidence="12" key="1">
    <citation type="submission" date="2016-10" db="EMBL/GenBank/DDBJ databases">
        <authorList>
            <person name="Varghese N."/>
            <person name="Submissions S."/>
        </authorList>
    </citation>
    <scope>NUCLEOTIDE SEQUENCE [LARGE SCALE GENOMIC DNA]</scope>
    <source>
        <strain evidence="12">CGMCC 1.10783</strain>
    </source>
</reference>
<dbReference type="InterPro" id="IPR047817">
    <property type="entry name" value="ABC2_TM_bact-type"/>
</dbReference>
<dbReference type="PANTHER" id="PTHR30413">
    <property type="entry name" value="INNER MEMBRANE TRANSPORT PERMEASE"/>
    <property type="match status" value="1"/>
</dbReference>
<feature type="transmembrane region" description="Helical" evidence="9">
    <location>
        <begin position="136"/>
        <end position="162"/>
    </location>
</feature>
<evidence type="ECO:0000256" key="3">
    <source>
        <dbReference type="ARBA" id="ARBA00022448"/>
    </source>
</evidence>
<sequence length="294" mass="33494">MNSRGHTLPEPDVVETRVSLRTLSEVGGRPTFIDYLVRLWDYRHFVFFDARARVMHSHVQDRLGSLWLILNPLLSGATYYFVFGVMLGTGKGIENFVAYLLIGVYLFNFSTRTINAASRSISGNLRILRAFPFPRAVLPLASNLREAMSMVPGMLVVLLLIVAFPPAEVISEKWLLLVPILVLQTTFHLGVSLILARIVSFARDVTHLVAFAMRVWLYISAVFFSPDRFADHPIIKTILEINPMFRVLDMARDCLIYNRLPATQSWLILALWSLVTLIMGLVFFWRGEESYGRD</sequence>
<dbReference type="PROSITE" id="PS51012">
    <property type="entry name" value="ABC_TM2"/>
    <property type="match status" value="1"/>
</dbReference>
<dbReference type="Proteomes" id="UP000182130">
    <property type="component" value="Unassembled WGS sequence"/>
</dbReference>
<feature type="transmembrane region" description="Helical" evidence="9">
    <location>
        <begin position="266"/>
        <end position="285"/>
    </location>
</feature>
<keyword evidence="8 9" id="KW-0472">Membrane</keyword>
<keyword evidence="6 9" id="KW-0812">Transmembrane</keyword>
<evidence type="ECO:0000256" key="1">
    <source>
        <dbReference type="ARBA" id="ARBA00004429"/>
    </source>
</evidence>
<evidence type="ECO:0000256" key="7">
    <source>
        <dbReference type="ARBA" id="ARBA00022989"/>
    </source>
</evidence>
<comment type="subcellular location">
    <subcellularLocation>
        <location evidence="1">Cell inner membrane</location>
        <topology evidence="1">Multi-pass membrane protein</topology>
    </subcellularLocation>
    <subcellularLocation>
        <location evidence="9">Cell membrane</location>
        <topology evidence="9">Multi-pass membrane protein</topology>
    </subcellularLocation>
</comment>
<dbReference type="GO" id="GO:0015920">
    <property type="term" value="P:lipopolysaccharide transport"/>
    <property type="evidence" value="ECO:0007669"/>
    <property type="project" value="TreeGrafter"/>
</dbReference>
<dbReference type="GO" id="GO:0005886">
    <property type="term" value="C:plasma membrane"/>
    <property type="evidence" value="ECO:0007669"/>
    <property type="project" value="UniProtKB-SubCell"/>
</dbReference>
<keyword evidence="7 9" id="KW-1133">Transmembrane helix</keyword>
<organism evidence="11 12">
    <name type="scientific">Arthrobacter cupressi</name>
    <dbReference type="NCBI Taxonomy" id="1045773"/>
    <lineage>
        <taxon>Bacteria</taxon>
        <taxon>Bacillati</taxon>
        <taxon>Actinomycetota</taxon>
        <taxon>Actinomycetes</taxon>
        <taxon>Micrococcales</taxon>
        <taxon>Micrococcaceae</taxon>
        <taxon>Arthrobacter</taxon>
    </lineage>
</organism>
<evidence type="ECO:0000256" key="5">
    <source>
        <dbReference type="ARBA" id="ARBA00022519"/>
    </source>
</evidence>
<comment type="similarity">
    <text evidence="2 9">Belongs to the ABC-2 integral membrane protein family.</text>
</comment>
<evidence type="ECO:0000256" key="6">
    <source>
        <dbReference type="ARBA" id="ARBA00022692"/>
    </source>
</evidence>
<dbReference type="AlphaFoldDB" id="A0A1G8UKU1"/>
<evidence type="ECO:0000256" key="8">
    <source>
        <dbReference type="ARBA" id="ARBA00023136"/>
    </source>
</evidence>
<dbReference type="InterPro" id="IPR013525">
    <property type="entry name" value="ABC2_TM"/>
</dbReference>
<evidence type="ECO:0000259" key="10">
    <source>
        <dbReference type="PROSITE" id="PS51012"/>
    </source>
</evidence>
<keyword evidence="3 9" id="KW-0813">Transport</keyword>
<feature type="transmembrane region" description="Helical" evidence="9">
    <location>
        <begin position="96"/>
        <end position="115"/>
    </location>
</feature>
<keyword evidence="12" id="KW-1185">Reference proteome</keyword>
<feature type="transmembrane region" description="Helical" evidence="9">
    <location>
        <begin position="63"/>
        <end position="84"/>
    </location>
</feature>
<evidence type="ECO:0000256" key="2">
    <source>
        <dbReference type="ARBA" id="ARBA00007783"/>
    </source>
</evidence>
<dbReference type="PANTHER" id="PTHR30413:SF8">
    <property type="entry name" value="TRANSPORT PERMEASE PROTEIN"/>
    <property type="match status" value="1"/>
</dbReference>
<keyword evidence="4 9" id="KW-1003">Cell membrane</keyword>
<accession>A0A1G8UKU1</accession>
<feature type="domain" description="ABC transmembrane type-2" evidence="10">
    <location>
        <begin position="63"/>
        <end position="287"/>
    </location>
</feature>
<evidence type="ECO:0000313" key="11">
    <source>
        <dbReference type="EMBL" id="SDJ54107.1"/>
    </source>
</evidence>
<evidence type="ECO:0000256" key="9">
    <source>
        <dbReference type="RuleBase" id="RU361157"/>
    </source>
</evidence>
<keyword evidence="5" id="KW-0997">Cell inner membrane</keyword>
<dbReference type="GO" id="GO:0140359">
    <property type="term" value="F:ABC-type transporter activity"/>
    <property type="evidence" value="ECO:0007669"/>
    <property type="project" value="InterPro"/>
</dbReference>
<proteinExistence type="inferred from homology"/>
<name>A0A1G8UKU1_9MICC</name>
<gene>
    <name evidence="11" type="ORF">SAMN05216555_11225</name>
</gene>
<dbReference type="Pfam" id="PF01061">
    <property type="entry name" value="ABC2_membrane"/>
    <property type="match status" value="1"/>
</dbReference>